<evidence type="ECO:0008006" key="14">
    <source>
        <dbReference type="Google" id="ProtNLM"/>
    </source>
</evidence>
<dbReference type="Gene3D" id="1.10.1240.100">
    <property type="match status" value="1"/>
</dbReference>
<dbReference type="InterPro" id="IPR020807">
    <property type="entry name" value="PKS_DH"/>
</dbReference>
<dbReference type="InterPro" id="IPR042104">
    <property type="entry name" value="PKS_dehydratase_sf"/>
</dbReference>
<dbReference type="SUPFAM" id="SSF47336">
    <property type="entry name" value="ACP-like"/>
    <property type="match status" value="2"/>
</dbReference>
<dbReference type="PROSITE" id="PS00012">
    <property type="entry name" value="PHOSPHOPANTETHEINE"/>
    <property type="match status" value="1"/>
</dbReference>
<feature type="domain" description="Ketosynthase family 3 (KS3)" evidence="10">
    <location>
        <begin position="633"/>
        <end position="1055"/>
    </location>
</feature>
<dbReference type="InterPro" id="IPR020806">
    <property type="entry name" value="PKS_PP-bd"/>
</dbReference>
<keyword evidence="5" id="KW-0597">Phosphoprotein</keyword>
<dbReference type="InterPro" id="IPR014031">
    <property type="entry name" value="Ketoacyl_synth_C"/>
</dbReference>
<feature type="active site" description="Proton acceptor; for dehydratase activity" evidence="8">
    <location>
        <position position="1108"/>
    </location>
</feature>
<comment type="subcellular location">
    <subcellularLocation>
        <location evidence="1">Cytoplasm</location>
    </subcellularLocation>
</comment>
<dbReference type="PROSITE" id="PS52004">
    <property type="entry name" value="KS3_2"/>
    <property type="match status" value="2"/>
</dbReference>
<dbReference type="PANTHER" id="PTHR43775">
    <property type="entry name" value="FATTY ACID SYNTHASE"/>
    <property type="match status" value="1"/>
</dbReference>
<dbReference type="InterPro" id="IPR036736">
    <property type="entry name" value="ACP-like_sf"/>
</dbReference>
<feature type="active site" description="Proton donor; for dehydratase activity" evidence="8">
    <location>
        <position position="1268"/>
    </location>
</feature>
<name>A0A847S7A5_9BACT</name>
<dbReference type="GO" id="GO:0004312">
    <property type="term" value="F:fatty acid synthase activity"/>
    <property type="evidence" value="ECO:0007669"/>
    <property type="project" value="TreeGrafter"/>
</dbReference>
<accession>A0A847S7A5</accession>
<dbReference type="Gene3D" id="3.40.47.10">
    <property type="match status" value="3"/>
</dbReference>
<proteinExistence type="predicted"/>
<dbReference type="InterPro" id="IPR049552">
    <property type="entry name" value="PKS_DH_N"/>
</dbReference>
<evidence type="ECO:0000259" key="11">
    <source>
        <dbReference type="PROSITE" id="PS52019"/>
    </source>
</evidence>
<feature type="region of interest" description="N-terminal hotdog fold" evidence="8">
    <location>
        <begin position="243"/>
        <end position="360"/>
    </location>
</feature>
<dbReference type="RefSeq" id="WP_168875197.1">
    <property type="nucleotide sequence ID" value="NZ_JABAIA010000008.1"/>
</dbReference>
<reference evidence="12 13" key="1">
    <citation type="submission" date="2020-04" db="EMBL/GenBank/DDBJ databases">
        <authorList>
            <person name="Yin C."/>
        </authorList>
    </citation>
    <scope>NUCLEOTIDE SEQUENCE [LARGE SCALE GENOMIC DNA]</scope>
    <source>
        <strain evidence="12 13">Ae27</strain>
    </source>
</reference>
<protein>
    <recommendedName>
        <fullName evidence="14">Polyketide synthase</fullName>
    </recommendedName>
</protein>
<dbReference type="Pfam" id="PF22336">
    <property type="entry name" value="RhiE-like_linker"/>
    <property type="match status" value="2"/>
</dbReference>
<dbReference type="EMBL" id="JABAIA010000008">
    <property type="protein sequence ID" value="NLR69235.1"/>
    <property type="molecule type" value="Genomic_DNA"/>
</dbReference>
<evidence type="ECO:0000256" key="6">
    <source>
        <dbReference type="ARBA" id="ARBA00022679"/>
    </source>
</evidence>
<dbReference type="Gene3D" id="3.10.129.110">
    <property type="entry name" value="Polyketide synthase dehydratase"/>
    <property type="match status" value="2"/>
</dbReference>
<organism evidence="12 13">
    <name type="scientific">Chitinophaga varians</name>
    <dbReference type="NCBI Taxonomy" id="2202339"/>
    <lineage>
        <taxon>Bacteria</taxon>
        <taxon>Pseudomonadati</taxon>
        <taxon>Bacteroidota</taxon>
        <taxon>Chitinophagia</taxon>
        <taxon>Chitinophagales</taxon>
        <taxon>Chitinophagaceae</taxon>
        <taxon>Chitinophaga</taxon>
    </lineage>
</organism>
<dbReference type="SMART" id="SM00825">
    <property type="entry name" value="PKS_KS"/>
    <property type="match status" value="2"/>
</dbReference>
<dbReference type="Pfam" id="PF21089">
    <property type="entry name" value="PKS_DH_N"/>
    <property type="match status" value="2"/>
</dbReference>
<dbReference type="Pfam" id="PF02801">
    <property type="entry name" value="Ketoacyl-synt_C"/>
    <property type="match status" value="2"/>
</dbReference>
<dbReference type="PROSITE" id="PS00606">
    <property type="entry name" value="KS3_1"/>
    <property type="match status" value="1"/>
</dbReference>
<feature type="domain" description="Carrier" evidence="9">
    <location>
        <begin position="524"/>
        <end position="601"/>
    </location>
</feature>
<feature type="domain" description="Ketosynthase family 3 (KS3)" evidence="10">
    <location>
        <begin position="1477"/>
        <end position="1899"/>
    </location>
</feature>
<feature type="active site" description="Proton acceptor; for dehydratase activity" evidence="8">
    <location>
        <position position="272"/>
    </location>
</feature>
<dbReference type="Pfam" id="PF00550">
    <property type="entry name" value="PP-binding"/>
    <property type="match status" value="2"/>
</dbReference>
<evidence type="ECO:0000256" key="3">
    <source>
        <dbReference type="ARBA" id="ARBA00022450"/>
    </source>
</evidence>
<feature type="region of interest" description="C-terminal hotdog fold" evidence="8">
    <location>
        <begin position="1208"/>
        <end position="1357"/>
    </location>
</feature>
<dbReference type="GO" id="GO:0006633">
    <property type="term" value="P:fatty acid biosynthetic process"/>
    <property type="evidence" value="ECO:0007669"/>
    <property type="project" value="InterPro"/>
</dbReference>
<evidence type="ECO:0000256" key="4">
    <source>
        <dbReference type="ARBA" id="ARBA00022490"/>
    </source>
</evidence>
<evidence type="ECO:0000256" key="8">
    <source>
        <dbReference type="PROSITE-ProRule" id="PRU01363"/>
    </source>
</evidence>
<evidence type="ECO:0000256" key="7">
    <source>
        <dbReference type="ARBA" id="ARBA00022737"/>
    </source>
</evidence>
<gene>
    <name evidence="12" type="ORF">HGH92_33365</name>
</gene>
<dbReference type="InterPro" id="IPR006162">
    <property type="entry name" value="Ppantetheine_attach_site"/>
</dbReference>
<evidence type="ECO:0000259" key="9">
    <source>
        <dbReference type="PROSITE" id="PS50075"/>
    </source>
</evidence>
<evidence type="ECO:0000259" key="10">
    <source>
        <dbReference type="PROSITE" id="PS52004"/>
    </source>
</evidence>
<keyword evidence="6" id="KW-0808">Transferase</keyword>
<comment type="pathway">
    <text evidence="2">Antibiotic biosynthesis.</text>
</comment>
<dbReference type="PANTHER" id="PTHR43775:SF37">
    <property type="entry name" value="SI:DKEY-61P9.11"/>
    <property type="match status" value="1"/>
</dbReference>
<dbReference type="Gene3D" id="3.30.70.3290">
    <property type="match status" value="1"/>
</dbReference>
<evidence type="ECO:0000313" key="12">
    <source>
        <dbReference type="EMBL" id="NLR69235.1"/>
    </source>
</evidence>
<keyword evidence="3" id="KW-0596">Phosphopantetheine</keyword>
<feature type="region of interest" description="C-terminal hotdog fold" evidence="8">
    <location>
        <begin position="373"/>
        <end position="509"/>
    </location>
</feature>
<dbReference type="InterPro" id="IPR009081">
    <property type="entry name" value="PP-bd_ACP"/>
</dbReference>
<evidence type="ECO:0000256" key="5">
    <source>
        <dbReference type="ARBA" id="ARBA00022553"/>
    </source>
</evidence>
<dbReference type="GO" id="GO:0004315">
    <property type="term" value="F:3-oxoacyl-[acyl-carrier-protein] synthase activity"/>
    <property type="evidence" value="ECO:0007669"/>
    <property type="project" value="InterPro"/>
</dbReference>
<evidence type="ECO:0000256" key="1">
    <source>
        <dbReference type="ARBA" id="ARBA00004496"/>
    </source>
</evidence>
<dbReference type="InterPro" id="IPR020841">
    <property type="entry name" value="PKS_Beta-ketoAc_synthase_dom"/>
</dbReference>
<dbReference type="Pfam" id="PF00109">
    <property type="entry name" value="ketoacyl-synt"/>
    <property type="match status" value="2"/>
</dbReference>
<dbReference type="Proteomes" id="UP000570474">
    <property type="component" value="Unassembled WGS sequence"/>
</dbReference>
<sequence length="2094" mass="230769">MKHGLLPGNPHLQQANEYIKLEGSIFRLSASPERWEDKSSLPLVAGVSSFGFGGANAHVVIEAYDRPGAVAHKTDVHPVIVVLSARNQERLSVLANNLLLYLEGAPDIDLRALGYTLQTGRDALEERLAMVVTDHSALRGLLRQYLSGETGDYFTGNTKKERTDFLLEGGAGRAYIDYALTHREHRSLARLWVRGIIPDWKQLYADNKPVKISLPGYPFARERYWMPAVGQASVIAGSLQQLHPLLHRNTSDLSEQRYTSVYTGKEPFFSDHKVAGEKVLPGVAYLELARVAGELATREKITAFKDVAWLRPIGVSESPREVHIRIHSGQGEIGYEIYTMNGTDRQVHGKGLLDRQVQSTSSLDIDTVRKRLPWSLDSAACYNMFLQLGLDYGREFRGIETLFYSDTEALSIISRPAAADYELAPGLMDSALQTCLGLILGQQEQQLALPFSVRKVLVYGALEERMYCYARRSEAGTAAYNLDLLTLDGEIRLSFNGLNLLPVKNVLPAKRMSVTNNPARRTTGVKQGTVQALITLCASVLKLKENDIEEDVEFAEYGMDSIIMMQLLNKLETNFHITIEPTAIINYPSVALLAKYLEEEKLPARENISDSLDAKKLVELPGNNYREHQVGNTGKVAIIGMACRLPGSDNIHEYWENLKAGKELISDVPAGRWDAASVYAAAPTAGKTYVTKGGFMKNAGSFDARYFNISDDDALSMDPQQRIVLEMSRELLAHAGYKKEEIAGTNTSIYIGAKDNNYVRNNHHLLPEKAHQHIIVNNISNMIAARISDFYNLKGASQVVDTACSSSLVAIHQACDEIINGKCEMAIAGGISVMVDAFMHIGFSQAQVLSRDGRSYVFDERASGFVMGEGGGLLLLKDYSSALADGDQIFGIITGSHVNNDGKTIGVTVPDKEGQKAVIAGALARAGVSAADISCYEAHGTGTLLGDPIEIKAATEVYRESTAEKQYCALASVKSNIGHTMTAAGVAGVIKILLQMQHGYIVPTLHCENPHPRFMFNESPFYPNTNLKAWTNSRKIAAISSFGFGGTNCHAILEAPSSDLPAPVRKALPVDSISNGFYWLGYKTRHLTPEESPANASVHYDEPLMKNHLIGGKQVLMGMAYLSMCIDTGRHSFPGKALRINKLLFSNPLTLSKGQSAVIQRSYDTSSGKISLSYDIAGEVSVCAEGELTTTVFEQTSTDIETLKAGSVAEVTGAAFYQHPMQQCYGQALRTVQECWRLPGGELLARLCINEELEADAYGLGIHPAIFDGAHVAAAICLYHSMDDAVKGHWPPLLLKSADIMERGASDIIRECYCHVSPVKGNAQVTTFNIKILQPDGTVIIKLTEFTTKSIPAQNTVQLSRKDMPLLVREYLGRKVGEILKTGPGKISLTKNFMDMGLDSSQMIGIAPVIERELGLELYPTTFFEYQNIEELSAYLEKEYSDKLQAYFMQATTERPVTPVATTPVTESSRVAGDDALKDMAIIGMSGYLPQSSDLDAFWEHLKAGRDLVTEISPDHWDYRPWFDTDRNAVNKSYSKWGGMLKDLDKFDPLFFGISPLQAMWMDPQLRLLLQSAYHTFEDAGVINEIRNTRTGVFVGSCFHEYWDEIVRRGMPMQDYEHSSSAMSSLSGSVSYYFDLQGPSIPLDNACASSMTALHLACQAIRNNEADMALVAGLNVLLSPLHYVYFSRIQALSPSGRCYSFDKKADGYVPGEGVVSVLIKPLSKAIADGDTIHGVIKGSAINHVGKSNNPTSPRPELQTRLLEDAWEAAGIFPENISYIEAHGTGTSLGDPIEVNALKKAFRKYTAREQFCYLGSAKAHIGHLEGAAGLASIIKVLLMMKHRLIPRMPNFETLNPYIKLEGSPFRINTGNERWQDEKLLLAGVSSFGMTGNNAHVVLEEYRAPVPAPYVSDRPAIVVLSARDKDRLREQVGNLKTYIINTPDINIHDLAYTLQVCREPMDARFSAVVADTDALLYLLTAYLDGKTGNFFSGHVFDSKASAANLIPAAVPNDHEYMSIAEQWVAGANINWKVLYDEDRPVRITLPVYPFAKERYWMPEPQGKDTTVKSMLHPLLHVAKQEILHPLLHMYNNGDNV</sequence>
<dbReference type="SUPFAM" id="SSF53901">
    <property type="entry name" value="Thiolase-like"/>
    <property type="match status" value="3"/>
</dbReference>
<dbReference type="SMART" id="SM00823">
    <property type="entry name" value="PKS_PP"/>
    <property type="match status" value="2"/>
</dbReference>
<dbReference type="SMART" id="SM01294">
    <property type="entry name" value="PKS_PP_betabranch"/>
    <property type="match status" value="2"/>
</dbReference>
<dbReference type="GO" id="GO:0071770">
    <property type="term" value="P:DIM/DIP cell wall layer assembly"/>
    <property type="evidence" value="ECO:0007669"/>
    <property type="project" value="TreeGrafter"/>
</dbReference>
<dbReference type="GO" id="GO:0005886">
    <property type="term" value="C:plasma membrane"/>
    <property type="evidence" value="ECO:0007669"/>
    <property type="project" value="TreeGrafter"/>
</dbReference>
<dbReference type="PROSITE" id="PS52019">
    <property type="entry name" value="PKS_MFAS_DH"/>
    <property type="match status" value="2"/>
</dbReference>
<dbReference type="SMART" id="SM00826">
    <property type="entry name" value="PKS_DH"/>
    <property type="match status" value="1"/>
</dbReference>
<keyword evidence="13" id="KW-1185">Reference proteome</keyword>
<dbReference type="InterPro" id="IPR054514">
    <property type="entry name" value="RhiE-like_linker"/>
</dbReference>
<keyword evidence="7" id="KW-0677">Repeat</keyword>
<feature type="active site" description="Proton donor; for dehydratase activity" evidence="8">
    <location>
        <position position="429"/>
    </location>
</feature>
<dbReference type="InterPro" id="IPR014030">
    <property type="entry name" value="Ketoacyl_synth_N"/>
</dbReference>
<comment type="caution">
    <text evidence="12">The sequence shown here is derived from an EMBL/GenBank/DDBJ whole genome shotgun (WGS) entry which is preliminary data.</text>
</comment>
<dbReference type="GO" id="GO:0031177">
    <property type="term" value="F:phosphopantetheine binding"/>
    <property type="evidence" value="ECO:0007669"/>
    <property type="project" value="InterPro"/>
</dbReference>
<dbReference type="InterPro" id="IPR050091">
    <property type="entry name" value="PKS_NRPS_Biosynth_Enz"/>
</dbReference>
<dbReference type="PROSITE" id="PS50075">
    <property type="entry name" value="CARRIER"/>
    <property type="match status" value="2"/>
</dbReference>
<dbReference type="InterPro" id="IPR018201">
    <property type="entry name" value="Ketoacyl_synth_AS"/>
</dbReference>
<dbReference type="InterPro" id="IPR016039">
    <property type="entry name" value="Thiolase-like"/>
</dbReference>
<dbReference type="InterPro" id="IPR049551">
    <property type="entry name" value="PKS_DH_C"/>
</dbReference>
<dbReference type="CDD" id="cd00833">
    <property type="entry name" value="PKS"/>
    <property type="match status" value="2"/>
</dbReference>
<dbReference type="InterPro" id="IPR049900">
    <property type="entry name" value="PKS_mFAS_DH"/>
</dbReference>
<evidence type="ECO:0000313" key="13">
    <source>
        <dbReference type="Proteomes" id="UP000570474"/>
    </source>
</evidence>
<dbReference type="Gene3D" id="1.10.1200.10">
    <property type="entry name" value="ACP-like"/>
    <property type="match status" value="2"/>
</dbReference>
<feature type="domain" description="Carrier" evidence="9">
    <location>
        <begin position="1362"/>
        <end position="1440"/>
    </location>
</feature>
<feature type="region of interest" description="N-terminal hotdog fold" evidence="8">
    <location>
        <begin position="1050"/>
        <end position="1195"/>
    </location>
</feature>
<evidence type="ECO:0000256" key="2">
    <source>
        <dbReference type="ARBA" id="ARBA00004792"/>
    </source>
</evidence>
<dbReference type="Pfam" id="PF14765">
    <property type="entry name" value="PS-DH"/>
    <property type="match status" value="2"/>
</dbReference>
<dbReference type="GO" id="GO:0005737">
    <property type="term" value="C:cytoplasm"/>
    <property type="evidence" value="ECO:0007669"/>
    <property type="project" value="UniProtKB-SubCell"/>
</dbReference>
<feature type="domain" description="PKS/mFAS DH" evidence="11">
    <location>
        <begin position="243"/>
        <end position="509"/>
    </location>
</feature>
<feature type="domain" description="PKS/mFAS DH" evidence="11">
    <location>
        <begin position="1050"/>
        <end position="1357"/>
    </location>
</feature>
<keyword evidence="4" id="KW-0963">Cytoplasm</keyword>